<dbReference type="Proteomes" id="UP000675664">
    <property type="component" value="Unassembled WGS sequence"/>
</dbReference>
<dbReference type="InterPro" id="IPR056546">
    <property type="entry name" value="MreB_MamK-like"/>
</dbReference>
<evidence type="ECO:0000256" key="3">
    <source>
        <dbReference type="ARBA" id="ARBA00022840"/>
    </source>
</evidence>
<sequence>MCFKFFTKDMGIDLGTANTLIYIKNKGIVLNEPSVIAVDEFTKNVLATGRAAKEMIGKAPSNMRVIRPLQDGVISDFEMTASMLKDYIKRVMPETSFFTKVRIVVGVPSGVTEVEKRAVEEVIRQMGAKEVYILEEPMAAAIGTGLAVDSAMGCMIADIGGGTSDIAIIALGGIVTSTSLRHAGDKLNEAIIQYMRKQYDLLIGDKTAEEIKIKIGCAYIDKPEEENIMEMQARGRDIISGLPKTITISSIDAMKALEEPIKIIIDGIKNTLEKTPPEIAADIVSNGLVLSGGGGLIKGLDKLIELSTGLRVVIAENALEAVAEGTGKSLSNIEKLYKYAGRGKRK</sequence>
<evidence type="ECO:0000313" key="7">
    <source>
        <dbReference type="EMBL" id="MBR0599495.1"/>
    </source>
</evidence>
<proteinExistence type="inferred from homology"/>
<comment type="subcellular location">
    <subcellularLocation>
        <location evidence="6">Cytoplasm</location>
    </subcellularLocation>
    <text evidence="6">Membrane-associated.</text>
</comment>
<dbReference type="HAMAP" id="MF_02207">
    <property type="entry name" value="MreB"/>
    <property type="match status" value="1"/>
</dbReference>
<dbReference type="Gene3D" id="3.30.420.40">
    <property type="match status" value="2"/>
</dbReference>
<dbReference type="NCBIfam" id="NF010539">
    <property type="entry name" value="PRK13927.1"/>
    <property type="match status" value="1"/>
</dbReference>
<dbReference type="PANTHER" id="PTHR42749">
    <property type="entry name" value="CELL SHAPE-DETERMINING PROTEIN MREB"/>
    <property type="match status" value="1"/>
</dbReference>
<evidence type="ECO:0000256" key="6">
    <source>
        <dbReference type="HAMAP-Rule" id="MF_02207"/>
    </source>
</evidence>
<comment type="subunit">
    <text evidence="6">Forms polymers.</text>
</comment>
<dbReference type="GO" id="GO:0005524">
    <property type="term" value="F:ATP binding"/>
    <property type="evidence" value="ECO:0007669"/>
    <property type="project" value="UniProtKB-KW"/>
</dbReference>
<dbReference type="InterPro" id="IPR004753">
    <property type="entry name" value="MreB"/>
</dbReference>
<comment type="function">
    <text evidence="6">Forms membrane-associated dynamic filaments that are essential for cell shape determination. Acts by regulating cell wall synthesis and cell elongation, and thus cell shape. A feedback loop between cell geometry and MreB localization may maintain elongated cell shape by targeting cell wall growth to regions of negative cell wall curvature.</text>
</comment>
<dbReference type="AlphaFoldDB" id="A0A8J7W5W1"/>
<dbReference type="GO" id="GO:0008360">
    <property type="term" value="P:regulation of cell shape"/>
    <property type="evidence" value="ECO:0007669"/>
    <property type="project" value="UniProtKB-UniRule"/>
</dbReference>
<keyword evidence="8" id="KW-1185">Reference proteome</keyword>
<feature type="binding site" evidence="6">
    <location>
        <begin position="16"/>
        <end position="18"/>
    </location>
    <ligand>
        <name>ATP</name>
        <dbReference type="ChEBI" id="CHEBI:30616"/>
    </ligand>
</feature>
<keyword evidence="2 6" id="KW-0547">Nucleotide-binding</keyword>
<feature type="binding site" evidence="6">
    <location>
        <begin position="209"/>
        <end position="212"/>
    </location>
    <ligand>
        <name>ATP</name>
        <dbReference type="ChEBI" id="CHEBI:30616"/>
    </ligand>
</feature>
<dbReference type="PANTHER" id="PTHR42749:SF1">
    <property type="entry name" value="CELL SHAPE-DETERMINING PROTEIN MREB"/>
    <property type="match status" value="1"/>
</dbReference>
<keyword evidence="3 6" id="KW-0067">ATP-binding</keyword>
<dbReference type="GO" id="GO:0000902">
    <property type="term" value="P:cell morphogenesis"/>
    <property type="evidence" value="ECO:0007669"/>
    <property type="project" value="InterPro"/>
</dbReference>
<keyword evidence="4 6" id="KW-0133">Cell shape</keyword>
<evidence type="ECO:0000256" key="1">
    <source>
        <dbReference type="ARBA" id="ARBA00022490"/>
    </source>
</evidence>
<organism evidence="7 8">
    <name type="scientific">Sinanaerobacter chloroacetimidivorans</name>
    <dbReference type="NCBI Taxonomy" id="2818044"/>
    <lineage>
        <taxon>Bacteria</taxon>
        <taxon>Bacillati</taxon>
        <taxon>Bacillota</taxon>
        <taxon>Clostridia</taxon>
        <taxon>Peptostreptococcales</taxon>
        <taxon>Anaerovoracaceae</taxon>
        <taxon>Sinanaerobacter</taxon>
    </lineage>
</organism>
<feature type="binding site" evidence="6">
    <location>
        <begin position="293"/>
        <end position="296"/>
    </location>
    <ligand>
        <name>ATP</name>
        <dbReference type="ChEBI" id="CHEBI:30616"/>
    </ligand>
</feature>
<feature type="binding site" evidence="6">
    <location>
        <begin position="161"/>
        <end position="163"/>
    </location>
    <ligand>
        <name>ATP</name>
        <dbReference type="ChEBI" id="CHEBI:30616"/>
    </ligand>
</feature>
<comment type="similarity">
    <text evidence="5 6">Belongs to the FtsA/MreB family.</text>
</comment>
<evidence type="ECO:0000313" key="8">
    <source>
        <dbReference type="Proteomes" id="UP000675664"/>
    </source>
</evidence>
<gene>
    <name evidence="6" type="primary">mreB</name>
    <name evidence="7" type="ORF">KCX82_16530</name>
</gene>
<dbReference type="InterPro" id="IPR043129">
    <property type="entry name" value="ATPase_NBD"/>
</dbReference>
<evidence type="ECO:0000256" key="5">
    <source>
        <dbReference type="ARBA" id="ARBA00023458"/>
    </source>
</evidence>
<evidence type="ECO:0000256" key="2">
    <source>
        <dbReference type="ARBA" id="ARBA00022741"/>
    </source>
</evidence>
<dbReference type="RefSeq" id="WP_227019624.1">
    <property type="nucleotide sequence ID" value="NZ_JAGSND010000013.1"/>
</dbReference>
<reference evidence="7" key="2">
    <citation type="submission" date="2021-04" db="EMBL/GenBank/DDBJ databases">
        <authorList>
            <person name="Liu J."/>
        </authorList>
    </citation>
    <scope>NUCLEOTIDE SEQUENCE</scope>
    <source>
        <strain evidence="7">BAD-6</strain>
    </source>
</reference>
<dbReference type="PRINTS" id="PR01652">
    <property type="entry name" value="SHAPEPROTEIN"/>
</dbReference>
<dbReference type="SUPFAM" id="SSF53067">
    <property type="entry name" value="Actin-like ATPase domain"/>
    <property type="match status" value="2"/>
</dbReference>
<keyword evidence="1 6" id="KW-0963">Cytoplasm</keyword>
<dbReference type="EMBL" id="JAGSND010000013">
    <property type="protein sequence ID" value="MBR0599495.1"/>
    <property type="molecule type" value="Genomic_DNA"/>
</dbReference>
<accession>A0A8J7W5W1</accession>
<reference evidence="7" key="1">
    <citation type="submission" date="2021-04" db="EMBL/GenBank/DDBJ databases">
        <title>Sinoanaerobacter chloroacetimidivorans sp. nov., an obligate anaerobic bacterium isolated from anaerobic sludge.</title>
        <authorList>
            <person name="Bao Y."/>
        </authorList>
    </citation>
    <scope>NUCLEOTIDE SEQUENCE</scope>
    <source>
        <strain evidence="7">BAD-6</strain>
    </source>
</reference>
<comment type="caution">
    <text evidence="7">The sequence shown here is derived from an EMBL/GenBank/DDBJ whole genome shotgun (WGS) entry which is preliminary data.</text>
</comment>
<dbReference type="Pfam" id="PF06723">
    <property type="entry name" value="MreB_Mbl"/>
    <property type="match status" value="1"/>
</dbReference>
<name>A0A8J7W5W1_9FIRM</name>
<dbReference type="NCBIfam" id="TIGR00904">
    <property type="entry name" value="mreB"/>
    <property type="match status" value="1"/>
</dbReference>
<dbReference type="CDD" id="cd10225">
    <property type="entry name" value="ASKHA_NBD_MreB-like"/>
    <property type="match status" value="1"/>
</dbReference>
<protein>
    <recommendedName>
        <fullName evidence="6">Cell shape-determining protein MreB</fullName>
    </recommendedName>
</protein>
<dbReference type="GO" id="GO:0005737">
    <property type="term" value="C:cytoplasm"/>
    <property type="evidence" value="ECO:0007669"/>
    <property type="project" value="UniProtKB-SubCell"/>
</dbReference>
<evidence type="ECO:0000256" key="4">
    <source>
        <dbReference type="ARBA" id="ARBA00022960"/>
    </source>
</evidence>